<evidence type="ECO:0000313" key="1">
    <source>
        <dbReference type="EMBL" id="GMT35533.1"/>
    </source>
</evidence>
<name>A0AAV5WZ71_9BILA</name>
<dbReference type="AlphaFoldDB" id="A0AAV5WZ71"/>
<feature type="non-terminal residue" evidence="1">
    <location>
        <position position="116"/>
    </location>
</feature>
<proteinExistence type="predicted"/>
<organism evidence="1 2">
    <name type="scientific">Pristionchus fissidentatus</name>
    <dbReference type="NCBI Taxonomy" id="1538716"/>
    <lineage>
        <taxon>Eukaryota</taxon>
        <taxon>Metazoa</taxon>
        <taxon>Ecdysozoa</taxon>
        <taxon>Nematoda</taxon>
        <taxon>Chromadorea</taxon>
        <taxon>Rhabditida</taxon>
        <taxon>Rhabditina</taxon>
        <taxon>Diplogasteromorpha</taxon>
        <taxon>Diplogasteroidea</taxon>
        <taxon>Neodiplogasteridae</taxon>
        <taxon>Pristionchus</taxon>
    </lineage>
</organism>
<dbReference type="Proteomes" id="UP001432322">
    <property type="component" value="Unassembled WGS sequence"/>
</dbReference>
<evidence type="ECO:0008006" key="3">
    <source>
        <dbReference type="Google" id="ProtNLM"/>
    </source>
</evidence>
<feature type="non-terminal residue" evidence="1">
    <location>
        <position position="1"/>
    </location>
</feature>
<comment type="caution">
    <text evidence="1">The sequence shown here is derived from an EMBL/GenBank/DDBJ whole genome shotgun (WGS) entry which is preliminary data.</text>
</comment>
<gene>
    <name evidence="1" type="ORF">PFISCL1PPCAC_26830</name>
</gene>
<sequence>TSSSAKGAPHSCRVWSNAGVVGHSDPLTSTSSSTSFNPSLVEAFLLFPLLFPCSMRAFLGRELCSPLFSASSAPMVSDFLGGRPRRFLSGKVVSAAAFAATSGAASSFAATSGAAA</sequence>
<accession>A0AAV5WZ71</accession>
<evidence type="ECO:0000313" key="2">
    <source>
        <dbReference type="Proteomes" id="UP001432322"/>
    </source>
</evidence>
<dbReference type="EMBL" id="BTSY01000007">
    <property type="protein sequence ID" value="GMT35533.1"/>
    <property type="molecule type" value="Genomic_DNA"/>
</dbReference>
<reference evidence="1" key="1">
    <citation type="submission" date="2023-10" db="EMBL/GenBank/DDBJ databases">
        <title>Genome assembly of Pristionchus species.</title>
        <authorList>
            <person name="Yoshida K."/>
            <person name="Sommer R.J."/>
        </authorList>
    </citation>
    <scope>NUCLEOTIDE SEQUENCE</scope>
    <source>
        <strain evidence="1">RS5133</strain>
    </source>
</reference>
<protein>
    <recommendedName>
        <fullName evidence="3">Ribosomal protein</fullName>
    </recommendedName>
</protein>
<keyword evidence="2" id="KW-1185">Reference proteome</keyword>